<dbReference type="WBParaSite" id="ES5_v2.g12570.t1">
    <property type="protein sequence ID" value="ES5_v2.g12570.t1"/>
    <property type="gene ID" value="ES5_v2.g12570"/>
</dbReference>
<protein>
    <submittedName>
        <fullName evidence="2">Uncharacterized protein</fullName>
    </submittedName>
</protein>
<evidence type="ECO:0000313" key="1">
    <source>
        <dbReference type="Proteomes" id="UP000887579"/>
    </source>
</evidence>
<reference evidence="2" key="1">
    <citation type="submission" date="2022-11" db="UniProtKB">
        <authorList>
            <consortium name="WormBaseParasite"/>
        </authorList>
    </citation>
    <scope>IDENTIFICATION</scope>
</reference>
<sequence length="511" mass="57609">MQKFDQELTEKYFDHLTAQIESNIQGDIGQAVIIAPTTLDKNLKIYFVEKLDEIGIMSTTFIRSETLFIIGALNTTKITVAKYETVAIFYCNNSNFIGDQWKKSVENDKLIFEKRIYFSKNESGLKNVFSLQVPNHILISDKIVDPQKHFANMHFKIFQENGNTFLLSAALIKARILMKEEGFKGFDAEDIGDMQIRMPKVFAKAANVIGISIGSDTFSIAKYANEKIKIIKSVKNEETLKNIVFWKDGKIFADGNQEGAQKLEYCIDLLGAQTIEAREPFSQLNLVENDDAPNTKVCYKIKEKIVNPEKAALELLKHIKEISGGKNQNNGAKIIFALSPEIKNAPKKLDVFLRLAKEAGLEADGIVENNLALCLGGSQSNDKKENGTFIGINVSEVKVDTVIYRFSQNQIYDFQEVSRNLPQANPNNREFVAALREHLLIIAKAAFDVLKQINIERTEIDVVLLNYSGKFKETTKEFLQRMFLEKQIIELQPSRTVPALGAAIYGAIEKI</sequence>
<dbReference type="Proteomes" id="UP000887579">
    <property type="component" value="Unplaced"/>
</dbReference>
<accession>A0AC34F6K2</accession>
<proteinExistence type="predicted"/>
<evidence type="ECO:0000313" key="2">
    <source>
        <dbReference type="WBParaSite" id="ES5_v2.g12570.t1"/>
    </source>
</evidence>
<name>A0AC34F6K2_9BILA</name>
<organism evidence="1 2">
    <name type="scientific">Panagrolaimus sp. ES5</name>
    <dbReference type="NCBI Taxonomy" id="591445"/>
    <lineage>
        <taxon>Eukaryota</taxon>
        <taxon>Metazoa</taxon>
        <taxon>Ecdysozoa</taxon>
        <taxon>Nematoda</taxon>
        <taxon>Chromadorea</taxon>
        <taxon>Rhabditida</taxon>
        <taxon>Tylenchina</taxon>
        <taxon>Panagrolaimomorpha</taxon>
        <taxon>Panagrolaimoidea</taxon>
        <taxon>Panagrolaimidae</taxon>
        <taxon>Panagrolaimus</taxon>
    </lineage>
</organism>